<organism evidence="2 3">
    <name type="scientific">Marinihelvus fidelis</name>
    <dbReference type="NCBI Taxonomy" id="2613842"/>
    <lineage>
        <taxon>Bacteria</taxon>
        <taxon>Pseudomonadati</taxon>
        <taxon>Pseudomonadota</taxon>
        <taxon>Gammaproteobacteria</taxon>
        <taxon>Chromatiales</taxon>
        <taxon>Wenzhouxiangellaceae</taxon>
        <taxon>Marinihelvus</taxon>
    </lineage>
</organism>
<comment type="caution">
    <text evidence="2">The sequence shown here is derived from an EMBL/GenBank/DDBJ whole genome shotgun (WGS) entry which is preliminary data.</text>
</comment>
<name>A0A5N0T491_9GAMM</name>
<evidence type="ECO:0000259" key="1">
    <source>
        <dbReference type="Pfam" id="PF18735"/>
    </source>
</evidence>
<sequence length="184" mass="20799">MASQALQAFDHAIQDAGDLLNHFDALNVHPPPPEIEVLKRASLVMALAALEAYFEDLLTESIDHVCSDSKGDGRLTEFFRASLKSDLKFFHAPSTQRVKPIFKKYLGFDVTEGWTWNHCDPKKARAELNRLVKKRGDIAHRSARPVPGQPVPHAVTKDEMRRHIHFFKELAKATDSYVLEKIAT</sequence>
<feature type="domain" description="RiboL-PSP-HEPN" evidence="1">
    <location>
        <begin position="17"/>
        <end position="178"/>
    </location>
</feature>
<keyword evidence="3" id="KW-1185">Reference proteome</keyword>
<dbReference type="Proteomes" id="UP000325372">
    <property type="component" value="Unassembled WGS sequence"/>
</dbReference>
<accession>A0A5N0T491</accession>
<gene>
    <name evidence="2" type="ORF">F3N42_15005</name>
</gene>
<dbReference type="AlphaFoldDB" id="A0A5N0T491"/>
<protein>
    <recommendedName>
        <fullName evidence="1">RiboL-PSP-HEPN domain-containing protein</fullName>
    </recommendedName>
</protein>
<dbReference type="InterPro" id="IPR041519">
    <property type="entry name" value="HEPN_RiboL-PSP"/>
</dbReference>
<dbReference type="EMBL" id="VYXP01000013">
    <property type="protein sequence ID" value="KAA9129671.1"/>
    <property type="molecule type" value="Genomic_DNA"/>
</dbReference>
<dbReference type="RefSeq" id="WP_150865694.1">
    <property type="nucleotide sequence ID" value="NZ_VYXP01000013.1"/>
</dbReference>
<evidence type="ECO:0000313" key="3">
    <source>
        <dbReference type="Proteomes" id="UP000325372"/>
    </source>
</evidence>
<evidence type="ECO:0000313" key="2">
    <source>
        <dbReference type="EMBL" id="KAA9129671.1"/>
    </source>
</evidence>
<reference evidence="2 3" key="1">
    <citation type="submission" date="2019-09" db="EMBL/GenBank/DDBJ databases">
        <title>Wenzhouxiangella sp. Genome sequencing and assembly.</title>
        <authorList>
            <person name="Zhang R."/>
        </authorList>
    </citation>
    <scope>NUCLEOTIDE SEQUENCE [LARGE SCALE GENOMIC DNA]</scope>
    <source>
        <strain evidence="2 3">W260</strain>
    </source>
</reference>
<proteinExistence type="predicted"/>
<dbReference type="Pfam" id="PF18735">
    <property type="entry name" value="HEPN_RiboL-PSP"/>
    <property type="match status" value="1"/>
</dbReference>